<protein>
    <submittedName>
        <fullName evidence="1">Uncharacterized protein</fullName>
    </submittedName>
</protein>
<proteinExistence type="predicted"/>
<sequence>MATQKFTYTIKHPAGIAVTLFSINYKPHFKETLDKNKEYSDGTYIIKGDLELTSSKSSISVRIEVVGEPNLKFSYNIKFNNKAVFPEDVELTTSTEGVLNDTRKNIPTS</sequence>
<reference evidence="1 2" key="1">
    <citation type="submission" date="2019-03" db="EMBL/GenBank/DDBJ databases">
        <title>Novel species of Flavobacterium.</title>
        <authorList>
            <person name="Liu Q."/>
            <person name="Xin Y.-H."/>
        </authorList>
    </citation>
    <scope>NUCLEOTIDE SEQUENCE [LARGE SCALE GENOMIC DNA]</scope>
    <source>
        <strain evidence="1 2">LB2P22</strain>
    </source>
</reference>
<dbReference type="EMBL" id="SMLH01000004">
    <property type="protein sequence ID" value="TDE29322.1"/>
    <property type="molecule type" value="Genomic_DNA"/>
</dbReference>
<dbReference type="RefSeq" id="WP_132070871.1">
    <property type="nucleotide sequence ID" value="NZ_SMLH01000004.1"/>
</dbReference>
<gene>
    <name evidence="1" type="ORF">E0I61_09165</name>
</gene>
<keyword evidence="2" id="KW-1185">Reference proteome</keyword>
<organism evidence="1 2">
    <name type="scientific">Flavobacterium ranwuense</name>
    <dbReference type="NCBI Taxonomy" id="2541725"/>
    <lineage>
        <taxon>Bacteria</taxon>
        <taxon>Pseudomonadati</taxon>
        <taxon>Bacteroidota</taxon>
        <taxon>Flavobacteriia</taxon>
        <taxon>Flavobacteriales</taxon>
        <taxon>Flavobacteriaceae</taxon>
        <taxon>Flavobacterium</taxon>
    </lineage>
</organism>
<accession>A0ABY2DRI7</accession>
<comment type="caution">
    <text evidence="1">The sequence shown here is derived from an EMBL/GenBank/DDBJ whole genome shotgun (WGS) entry which is preliminary data.</text>
</comment>
<evidence type="ECO:0000313" key="1">
    <source>
        <dbReference type="EMBL" id="TDE29322.1"/>
    </source>
</evidence>
<dbReference type="Proteomes" id="UP000294685">
    <property type="component" value="Unassembled WGS sequence"/>
</dbReference>
<evidence type="ECO:0000313" key="2">
    <source>
        <dbReference type="Proteomes" id="UP000294685"/>
    </source>
</evidence>
<name>A0ABY2DRI7_9FLAO</name>